<organism evidence="2 4">
    <name type="scientific">Didymodactylos carnosus</name>
    <dbReference type="NCBI Taxonomy" id="1234261"/>
    <lineage>
        <taxon>Eukaryota</taxon>
        <taxon>Metazoa</taxon>
        <taxon>Spiralia</taxon>
        <taxon>Gnathifera</taxon>
        <taxon>Rotifera</taxon>
        <taxon>Eurotatoria</taxon>
        <taxon>Bdelloidea</taxon>
        <taxon>Philodinida</taxon>
        <taxon>Philodinidae</taxon>
        <taxon>Didymodactylos</taxon>
    </lineage>
</organism>
<dbReference type="Pfam" id="PF12796">
    <property type="entry name" value="Ank_2"/>
    <property type="match status" value="1"/>
</dbReference>
<dbReference type="Proteomes" id="UP000663829">
    <property type="component" value="Unassembled WGS sequence"/>
</dbReference>
<evidence type="ECO:0000313" key="3">
    <source>
        <dbReference type="EMBL" id="CAF3843254.1"/>
    </source>
</evidence>
<sequence length="419" mass="48678">MGNIIRKLCPDVEDVELTALSYSTNTNKCTNNIYSACINNDFEKVKRLLETMTIVQINEKNENGDTILHLATRYGHTNIIQLLLKKGAWRSIRNANSITAFEEIVKPQPALDEFDDDDVARYENEELQYETAKRVFERVGEHNRFIGDCAADWKCNQDEQLLFFKHVLLIHEYRYDQLIDSIIAIEKDYIDKELSDIKGYEIIKSFFSMAVKEKNFTYILKALTAETNFLKSLNVSLTMYEEEDYVNAYNIMRLTSMISCCTPEQYYQEMKKIIIKFYEEQNHLYRVAKCIPAIILLIKRPAVFTGQTFGVTKIMKKDRESYSVDTSIYTRTFLSTSKNRDYIQSTGLSYDPDPEVIIAICTYTVKNFDTPSAFDLEHISEYSFEKEVLIAPYTRFIINKIAPSDVIDDILDIVLESID</sequence>
<name>A0A814MAC7_9BILA</name>
<comment type="caution">
    <text evidence="2">The sequence shown here is derived from an EMBL/GenBank/DDBJ whole genome shotgun (WGS) entry which is preliminary data.</text>
</comment>
<feature type="repeat" description="ANK" evidence="1">
    <location>
        <begin position="63"/>
        <end position="95"/>
    </location>
</feature>
<dbReference type="PROSITE" id="PS51996">
    <property type="entry name" value="TR_MART"/>
    <property type="match status" value="1"/>
</dbReference>
<gene>
    <name evidence="2" type="ORF">GPM918_LOCUS17566</name>
    <name evidence="3" type="ORF">SRO942_LOCUS17564</name>
</gene>
<dbReference type="Gene3D" id="3.90.176.10">
    <property type="entry name" value="Toxin ADP-ribosyltransferase, Chain A, domain 1"/>
    <property type="match status" value="1"/>
</dbReference>
<accession>A0A814MAC7</accession>
<evidence type="ECO:0000256" key="1">
    <source>
        <dbReference type="PROSITE-ProRule" id="PRU00023"/>
    </source>
</evidence>
<dbReference type="SUPFAM" id="SSF56399">
    <property type="entry name" value="ADP-ribosylation"/>
    <property type="match status" value="1"/>
</dbReference>
<protein>
    <submittedName>
        <fullName evidence="2">Uncharacterized protein</fullName>
    </submittedName>
</protein>
<keyword evidence="1" id="KW-0040">ANK repeat</keyword>
<dbReference type="PROSITE" id="PS50088">
    <property type="entry name" value="ANK_REPEAT"/>
    <property type="match status" value="1"/>
</dbReference>
<dbReference type="SMART" id="SM00248">
    <property type="entry name" value="ANK"/>
    <property type="match status" value="2"/>
</dbReference>
<dbReference type="EMBL" id="CAJNOQ010004859">
    <property type="protein sequence ID" value="CAF1076873.1"/>
    <property type="molecule type" value="Genomic_DNA"/>
</dbReference>
<evidence type="ECO:0000313" key="4">
    <source>
        <dbReference type="Proteomes" id="UP000663829"/>
    </source>
</evidence>
<proteinExistence type="predicted"/>
<dbReference type="InterPro" id="IPR036770">
    <property type="entry name" value="Ankyrin_rpt-contain_sf"/>
</dbReference>
<dbReference type="EMBL" id="CAJOBC010004860">
    <property type="protein sequence ID" value="CAF3843254.1"/>
    <property type="molecule type" value="Genomic_DNA"/>
</dbReference>
<dbReference type="OrthoDB" id="10057496at2759"/>
<dbReference type="AlphaFoldDB" id="A0A814MAC7"/>
<keyword evidence="4" id="KW-1185">Reference proteome</keyword>
<evidence type="ECO:0000313" key="2">
    <source>
        <dbReference type="EMBL" id="CAF1076873.1"/>
    </source>
</evidence>
<dbReference type="SUPFAM" id="SSF48403">
    <property type="entry name" value="Ankyrin repeat"/>
    <property type="match status" value="1"/>
</dbReference>
<dbReference type="InterPro" id="IPR002110">
    <property type="entry name" value="Ankyrin_rpt"/>
</dbReference>
<dbReference type="Proteomes" id="UP000681722">
    <property type="component" value="Unassembled WGS sequence"/>
</dbReference>
<reference evidence="2" key="1">
    <citation type="submission" date="2021-02" db="EMBL/GenBank/DDBJ databases">
        <authorList>
            <person name="Nowell W R."/>
        </authorList>
    </citation>
    <scope>NUCLEOTIDE SEQUENCE</scope>
</reference>
<dbReference type="PROSITE" id="PS50297">
    <property type="entry name" value="ANK_REP_REGION"/>
    <property type="match status" value="1"/>
</dbReference>
<dbReference type="Gene3D" id="1.25.40.20">
    <property type="entry name" value="Ankyrin repeat-containing domain"/>
    <property type="match status" value="1"/>
</dbReference>